<evidence type="ECO:0000256" key="8">
    <source>
        <dbReference type="SAM" id="MobiDB-lite"/>
    </source>
</evidence>
<feature type="compositionally biased region" description="Basic and acidic residues" evidence="8">
    <location>
        <begin position="298"/>
        <end position="308"/>
    </location>
</feature>
<feature type="compositionally biased region" description="Basic and acidic residues" evidence="8">
    <location>
        <begin position="432"/>
        <end position="441"/>
    </location>
</feature>
<keyword evidence="5" id="KW-0539">Nucleus</keyword>
<dbReference type="InterPro" id="IPR053829">
    <property type="entry name" value="XLF-like_CC"/>
</dbReference>
<dbReference type="EMBL" id="CVMT01000007">
    <property type="protein sequence ID" value="CRG90211.1"/>
    <property type="molecule type" value="Genomic_DNA"/>
</dbReference>
<dbReference type="OrthoDB" id="2155935at2759"/>
<comment type="similarity">
    <text evidence="6">Belongs to the XRCC4-XLF family. XLF subfamily.</text>
</comment>
<keyword evidence="4" id="KW-0234">DNA repair</keyword>
<name>A0A0U1M5B3_TALIS</name>
<dbReference type="Gene3D" id="2.170.210.10">
    <property type="entry name" value="DNA double-strand break repair and VJ recombination XRCC4, N-terminal"/>
    <property type="match status" value="1"/>
</dbReference>
<evidence type="ECO:0000313" key="11">
    <source>
        <dbReference type="EMBL" id="CRG90211.1"/>
    </source>
</evidence>
<dbReference type="CDD" id="cd22285">
    <property type="entry name" value="HD_XLF_N"/>
    <property type="match status" value="1"/>
</dbReference>
<dbReference type="InterPro" id="IPR038051">
    <property type="entry name" value="XRCC4-like_N_sf"/>
</dbReference>
<dbReference type="GO" id="GO:0045027">
    <property type="term" value="F:DNA end binding"/>
    <property type="evidence" value="ECO:0007669"/>
    <property type="project" value="TreeGrafter"/>
</dbReference>
<evidence type="ECO:0000256" key="1">
    <source>
        <dbReference type="ARBA" id="ARBA00004123"/>
    </source>
</evidence>
<evidence type="ECO:0000256" key="5">
    <source>
        <dbReference type="ARBA" id="ARBA00023242"/>
    </source>
</evidence>
<feature type="compositionally biased region" description="Polar residues" evidence="8">
    <location>
        <begin position="374"/>
        <end position="387"/>
    </location>
</feature>
<keyword evidence="12" id="KW-1185">Reference proteome</keyword>
<feature type="domain" description="XLF-like coiled-coil region" evidence="10">
    <location>
        <begin position="124"/>
        <end position="171"/>
    </location>
</feature>
<dbReference type="Pfam" id="PF09302">
    <property type="entry name" value="XLF"/>
    <property type="match status" value="1"/>
</dbReference>
<dbReference type="InterPro" id="IPR015381">
    <property type="entry name" value="XLF-like_N"/>
</dbReference>
<dbReference type="Pfam" id="PF21928">
    <property type="entry name" value="XLF_CC"/>
    <property type="match status" value="1"/>
</dbReference>
<sequence length="567" mass="62358">MPHRWYRLPGSHEESIPLLLYKFIATSQGYEFYLTDLTHIWSERLEHGQILHKAEEKETSIDPSEDANQFAVFLQKIRDALGGVQSSGVDVAPGKSDGLEITTTTELPGGLNSLQWTFVLSKEPPSEITGHLLLPLLRSEQGHRRRERELLDYLAEKDKVLFKIFDKMDASQLTNIFPGIAGPRNAKLNTSGLLKHIKGASRFDESEWEKSFPGEDSDAMAVEGITDLVSGILKVPAAKGTSSGAEAWWYTLDENKQGIRRPLAKRKPPIQTEPAVSENVKGKGELLGLEDSTEDEGEFQRQETPPHLKHEKRGTSEQPPADGYGTTDSDEEAEPAPKTKSIQPQSRREQPKAKGLGKIGGPKANPEPLPRPQSPTISTASSDALQATHTEEETESDSPSPQRRSVVPPPSTQLEKPAVPKRKGGLGKIGGKKPEPVKDEPSEPASPRLEKPKPTQRTKKLGTIGSKRAAQTIELPSRDTGAARGGITASEDESDDLDSGPRVAQPGPNRNEPHHPSSETPSPVPKKPSSELEEELTAQQKADRKREELKRQMHAMSKAPQKKKRKF</sequence>
<protein>
    <recommendedName>
        <fullName evidence="7">Non-homologous end-joining factor 1</fullName>
    </recommendedName>
</protein>
<evidence type="ECO:0000313" key="12">
    <source>
        <dbReference type="Proteomes" id="UP000054383"/>
    </source>
</evidence>
<evidence type="ECO:0000259" key="10">
    <source>
        <dbReference type="Pfam" id="PF21928"/>
    </source>
</evidence>
<evidence type="ECO:0000256" key="3">
    <source>
        <dbReference type="ARBA" id="ARBA00023125"/>
    </source>
</evidence>
<evidence type="ECO:0000256" key="4">
    <source>
        <dbReference type="ARBA" id="ARBA00023204"/>
    </source>
</evidence>
<dbReference type="GO" id="GO:0006303">
    <property type="term" value="P:double-strand break repair via nonhomologous end joining"/>
    <property type="evidence" value="ECO:0007669"/>
    <property type="project" value="UniProtKB-ARBA"/>
</dbReference>
<evidence type="ECO:0000256" key="6">
    <source>
        <dbReference type="ARBA" id="ARBA00025747"/>
    </source>
</evidence>
<dbReference type="Proteomes" id="UP000054383">
    <property type="component" value="Unassembled WGS sequence"/>
</dbReference>
<accession>A0A0U1M5B3</accession>
<dbReference type="InterPro" id="IPR052287">
    <property type="entry name" value="NHEJ_factor"/>
</dbReference>
<comment type="subcellular location">
    <subcellularLocation>
        <location evidence="1">Nucleus</location>
    </subcellularLocation>
</comment>
<dbReference type="STRING" id="28573.A0A0U1M5B3"/>
<dbReference type="OMA" id="IKGVAPF"/>
<dbReference type="AlphaFoldDB" id="A0A0U1M5B3"/>
<evidence type="ECO:0000256" key="7">
    <source>
        <dbReference type="ARBA" id="ARBA00044529"/>
    </source>
</evidence>
<feature type="domain" description="XLF-like N-terminal" evidence="9">
    <location>
        <begin position="5"/>
        <end position="122"/>
    </location>
</feature>
<dbReference type="PANTHER" id="PTHR32235:SF1">
    <property type="entry name" value="NON-HOMOLOGOUS END-JOINING FACTOR 1"/>
    <property type="match status" value="1"/>
</dbReference>
<gene>
    <name evidence="11" type="ORF">PISL3812_07254</name>
</gene>
<evidence type="ECO:0000256" key="2">
    <source>
        <dbReference type="ARBA" id="ARBA00022763"/>
    </source>
</evidence>
<evidence type="ECO:0000259" key="9">
    <source>
        <dbReference type="Pfam" id="PF09302"/>
    </source>
</evidence>
<feature type="region of interest" description="Disordered" evidence="8">
    <location>
        <begin position="260"/>
        <end position="567"/>
    </location>
</feature>
<reference evidence="11 12" key="1">
    <citation type="submission" date="2015-04" db="EMBL/GenBank/DDBJ databases">
        <authorList>
            <person name="Syromyatnikov M.Y."/>
            <person name="Popov V.N."/>
        </authorList>
    </citation>
    <scope>NUCLEOTIDE SEQUENCE [LARGE SCALE GENOMIC DNA]</scope>
    <source>
        <strain evidence="11">WF-38-12</strain>
    </source>
</reference>
<keyword evidence="2" id="KW-0227">DNA damage</keyword>
<organism evidence="11 12">
    <name type="scientific">Talaromyces islandicus</name>
    <name type="common">Penicillium islandicum</name>
    <dbReference type="NCBI Taxonomy" id="28573"/>
    <lineage>
        <taxon>Eukaryota</taxon>
        <taxon>Fungi</taxon>
        <taxon>Dikarya</taxon>
        <taxon>Ascomycota</taxon>
        <taxon>Pezizomycotina</taxon>
        <taxon>Eurotiomycetes</taxon>
        <taxon>Eurotiomycetidae</taxon>
        <taxon>Eurotiales</taxon>
        <taxon>Trichocomaceae</taxon>
        <taxon>Talaromyces</taxon>
        <taxon>Talaromyces sect. Islandici</taxon>
    </lineage>
</organism>
<keyword evidence="3" id="KW-0238">DNA-binding</keyword>
<proteinExistence type="inferred from homology"/>
<dbReference type="GO" id="GO:0032807">
    <property type="term" value="C:DNA ligase IV complex"/>
    <property type="evidence" value="ECO:0007669"/>
    <property type="project" value="TreeGrafter"/>
</dbReference>
<dbReference type="PANTHER" id="PTHR32235">
    <property type="entry name" value="NON-HOMOLOGOUS END-JOINING FACTOR 1"/>
    <property type="match status" value="1"/>
</dbReference>
<feature type="compositionally biased region" description="Basic and acidic residues" evidence="8">
    <location>
        <begin position="541"/>
        <end position="551"/>
    </location>
</feature>
<feature type="compositionally biased region" description="Low complexity" evidence="8">
    <location>
        <begin position="397"/>
        <end position="406"/>
    </location>
</feature>